<dbReference type="GO" id="GO:0016020">
    <property type="term" value="C:membrane"/>
    <property type="evidence" value="ECO:0007669"/>
    <property type="project" value="UniProtKB-SubCell"/>
</dbReference>
<evidence type="ECO:0000313" key="9">
    <source>
        <dbReference type="Proteomes" id="UP000239649"/>
    </source>
</evidence>
<accession>A0A2P6VCJ6</accession>
<feature type="transmembrane region" description="Helical" evidence="6">
    <location>
        <begin position="141"/>
        <end position="159"/>
    </location>
</feature>
<keyword evidence="5 6" id="KW-0472">Membrane</keyword>
<evidence type="ECO:0000256" key="6">
    <source>
        <dbReference type="SAM" id="Phobius"/>
    </source>
</evidence>
<evidence type="ECO:0000256" key="4">
    <source>
        <dbReference type="ARBA" id="ARBA00022989"/>
    </source>
</evidence>
<dbReference type="Proteomes" id="UP000239649">
    <property type="component" value="Unassembled WGS sequence"/>
</dbReference>
<dbReference type="InterPro" id="IPR000620">
    <property type="entry name" value="EamA_dom"/>
</dbReference>
<dbReference type="Gene3D" id="1.10.3730.20">
    <property type="match status" value="1"/>
</dbReference>
<evidence type="ECO:0000256" key="3">
    <source>
        <dbReference type="ARBA" id="ARBA00022692"/>
    </source>
</evidence>
<keyword evidence="3 6" id="KW-0812">Transmembrane</keyword>
<comment type="caution">
    <text evidence="8">The sequence shown here is derived from an EMBL/GenBank/DDBJ whole genome shotgun (WGS) entry which is preliminary data.</text>
</comment>
<dbReference type="PANTHER" id="PTHR22911:SF6">
    <property type="entry name" value="SOLUTE CARRIER FAMILY 35 MEMBER G1"/>
    <property type="match status" value="1"/>
</dbReference>
<proteinExistence type="inferred from homology"/>
<evidence type="ECO:0000256" key="2">
    <source>
        <dbReference type="ARBA" id="ARBA00007635"/>
    </source>
</evidence>
<dbReference type="Pfam" id="PF00892">
    <property type="entry name" value="EamA"/>
    <property type="match status" value="2"/>
</dbReference>
<dbReference type="EMBL" id="LHPF02000013">
    <property type="protein sequence ID" value="PSC71807.1"/>
    <property type="molecule type" value="Genomic_DNA"/>
</dbReference>
<feature type="transmembrane region" description="Helical" evidence="6">
    <location>
        <begin position="171"/>
        <end position="190"/>
    </location>
</feature>
<feature type="domain" description="EamA" evidence="7">
    <location>
        <begin position="110"/>
        <end position="244"/>
    </location>
</feature>
<organism evidence="8 9">
    <name type="scientific">Micractinium conductrix</name>
    <dbReference type="NCBI Taxonomy" id="554055"/>
    <lineage>
        <taxon>Eukaryota</taxon>
        <taxon>Viridiplantae</taxon>
        <taxon>Chlorophyta</taxon>
        <taxon>core chlorophytes</taxon>
        <taxon>Trebouxiophyceae</taxon>
        <taxon>Chlorellales</taxon>
        <taxon>Chlorellaceae</taxon>
        <taxon>Chlorella clade</taxon>
        <taxon>Micractinium</taxon>
    </lineage>
</organism>
<keyword evidence="4 6" id="KW-1133">Transmembrane helix</keyword>
<feature type="transmembrane region" description="Helical" evidence="6">
    <location>
        <begin position="50"/>
        <end position="68"/>
    </location>
</feature>
<dbReference type="PANTHER" id="PTHR22911">
    <property type="entry name" value="ACYL-MALONYL CONDENSING ENZYME-RELATED"/>
    <property type="match status" value="1"/>
</dbReference>
<evidence type="ECO:0000256" key="1">
    <source>
        <dbReference type="ARBA" id="ARBA00004141"/>
    </source>
</evidence>
<gene>
    <name evidence="8" type="ORF">C2E20_4880</name>
</gene>
<evidence type="ECO:0000259" key="7">
    <source>
        <dbReference type="Pfam" id="PF00892"/>
    </source>
</evidence>
<feature type="transmembrane region" description="Helical" evidence="6">
    <location>
        <begin position="21"/>
        <end position="38"/>
    </location>
</feature>
<keyword evidence="9" id="KW-1185">Reference proteome</keyword>
<evidence type="ECO:0000256" key="5">
    <source>
        <dbReference type="ARBA" id="ARBA00023136"/>
    </source>
</evidence>
<feature type="transmembrane region" description="Helical" evidence="6">
    <location>
        <begin position="202"/>
        <end position="221"/>
    </location>
</feature>
<feature type="transmembrane region" description="Helical" evidence="6">
    <location>
        <begin position="75"/>
        <end position="97"/>
    </location>
</feature>
<reference evidence="8 9" key="1">
    <citation type="journal article" date="2018" name="Plant J.">
        <title>Genome sequences of Chlorella sorokiniana UTEX 1602 and Micractinium conductrix SAG 241.80: implications to maltose excretion by a green alga.</title>
        <authorList>
            <person name="Arriola M.B."/>
            <person name="Velmurugan N."/>
            <person name="Zhang Y."/>
            <person name="Plunkett M.H."/>
            <person name="Hondzo H."/>
            <person name="Barney B.M."/>
        </authorList>
    </citation>
    <scope>NUCLEOTIDE SEQUENCE [LARGE SCALE GENOMIC DNA]</scope>
    <source>
        <strain evidence="8 9">SAG 241.80</strain>
    </source>
</reference>
<comment type="similarity">
    <text evidence="2">Belongs to the drug/metabolite transporter (DMT) superfamily. Plant drug/metabolite exporter (P-DME) (TC 2.A.7.4) family.</text>
</comment>
<feature type="transmembrane region" description="Helical" evidence="6">
    <location>
        <begin position="109"/>
        <end position="129"/>
    </location>
</feature>
<name>A0A2P6VCJ6_9CHLO</name>
<evidence type="ECO:0000313" key="8">
    <source>
        <dbReference type="EMBL" id="PSC71807.1"/>
    </source>
</evidence>
<dbReference type="InterPro" id="IPR037185">
    <property type="entry name" value="EmrE-like"/>
</dbReference>
<sequence>MTSLSCYANDLPYFGRTAPKLLLLARGVIGATAMTASYEALVRLPLADSTVIFYCSPALTALLAWLLLGEAFGPLTALGCATSLAGVVLVAQPPWLAGSAAVEWSGERLWGTIFGFAGAALAAGGYICIRLIGKREHPLSVAMWFHSAAFVSSVIPLSAGYPEPAVPLTPAQFGVLLGIACGSFGGSLLVNRAFQLELAAKASAVNFTQVIFAYLYGLLLFHDKPSLLGLAGTALIASGVIVVNAEKLLRHYQQQQQQGNGVAAAAAAAAAPSRGGPRWWQRLRAALPGGGGGECPPIKAKRSDLEAEMGRLPGFSYARIAGGEDGGGGAGSRGGA</sequence>
<protein>
    <submittedName>
        <fullName evidence="8">Solute carrier family 35 member G1</fullName>
    </submittedName>
</protein>
<dbReference type="SUPFAM" id="SSF103481">
    <property type="entry name" value="Multidrug resistance efflux transporter EmrE"/>
    <property type="match status" value="2"/>
</dbReference>
<dbReference type="AlphaFoldDB" id="A0A2P6VCJ6"/>
<comment type="subcellular location">
    <subcellularLocation>
        <location evidence="1">Membrane</location>
        <topology evidence="1">Multi-pass membrane protein</topology>
    </subcellularLocation>
</comment>
<feature type="transmembrane region" description="Helical" evidence="6">
    <location>
        <begin position="227"/>
        <end position="245"/>
    </location>
</feature>
<feature type="domain" description="EamA" evidence="7">
    <location>
        <begin position="21"/>
        <end position="90"/>
    </location>
</feature>
<dbReference type="OrthoDB" id="306876at2759"/>